<reference evidence="7 8" key="1">
    <citation type="journal article" date="2016" name="Nat. Commun.">
        <title>Thousands of microbial genomes shed light on interconnected biogeochemical processes in an aquifer system.</title>
        <authorList>
            <person name="Anantharaman K."/>
            <person name="Brown C.T."/>
            <person name="Hug L.A."/>
            <person name="Sharon I."/>
            <person name="Castelle C.J."/>
            <person name="Probst A.J."/>
            <person name="Thomas B.C."/>
            <person name="Singh A."/>
            <person name="Wilkins M.J."/>
            <person name="Karaoz U."/>
            <person name="Brodie E.L."/>
            <person name="Williams K.H."/>
            <person name="Hubbard S.S."/>
            <person name="Banfield J.F."/>
        </authorList>
    </citation>
    <scope>NUCLEOTIDE SEQUENCE [LARGE SCALE GENOMIC DNA]</scope>
</reference>
<comment type="similarity">
    <text evidence="1 6">Belongs to the DeoC/FbaB aldolase family. DeoC type 1 subfamily.</text>
</comment>
<keyword evidence="3 6" id="KW-0456">Lyase</keyword>
<dbReference type="Pfam" id="PF01791">
    <property type="entry name" value="DeoC"/>
    <property type="match status" value="1"/>
</dbReference>
<dbReference type="CDD" id="cd00959">
    <property type="entry name" value="DeoC"/>
    <property type="match status" value="1"/>
</dbReference>
<accession>A0A1F5F301</accession>
<dbReference type="Gene3D" id="3.20.20.70">
    <property type="entry name" value="Aldolase class I"/>
    <property type="match status" value="1"/>
</dbReference>
<evidence type="ECO:0000313" key="8">
    <source>
        <dbReference type="Proteomes" id="UP000177187"/>
    </source>
</evidence>
<dbReference type="SMART" id="SM01133">
    <property type="entry name" value="DeoC"/>
    <property type="match status" value="1"/>
</dbReference>
<sequence length="240" mass="25638">MPAREFIGRVGREALAWALDGAALDPTVTSAELSDYLDRCALAGIKAVCVLPRHMVEARAGIDDRGFALDLCGVVDFPLGANPPDEKEAEAGRLVAQGADELDAVMSLGLLRAGRNGRVIDELRRLKAVAGPRVLKIIIETPLLTDDQKARAAELCLEAGVDCVKTSTGFHGPTKPADVRLVREVIGSEMDLKAAGGIRTLEDAALFFEAGANRIGARTAPDIMAEFDRLRGRETYGFDV</sequence>
<organism evidence="7 8">
    <name type="scientific">Candidatus Coatesbacteria bacterium RBG_13_66_14</name>
    <dbReference type="NCBI Taxonomy" id="1817816"/>
    <lineage>
        <taxon>Bacteria</taxon>
        <taxon>Candidatus Coatesiibacteriota</taxon>
    </lineage>
</organism>
<dbReference type="PANTHER" id="PTHR10889">
    <property type="entry name" value="DEOXYRIBOSE-PHOSPHATE ALDOLASE"/>
    <property type="match status" value="1"/>
</dbReference>
<comment type="pathway">
    <text evidence="6">Carbohydrate degradation; 2-deoxy-D-ribose 1-phosphate degradation; D-glyceraldehyde 3-phosphate and acetaldehyde from 2-deoxy-alpha-D-ribose 1-phosphate: step 2/2.</text>
</comment>
<dbReference type="UniPathway" id="UPA00002">
    <property type="reaction ID" value="UER00468"/>
</dbReference>
<dbReference type="PIRSF" id="PIRSF001357">
    <property type="entry name" value="DeoC"/>
    <property type="match status" value="1"/>
</dbReference>
<comment type="function">
    <text evidence="6">Catalyzes a reversible aldol reaction between acetaldehyde and D-glyceraldehyde 3-phosphate to generate 2-deoxy-D-ribose 5-phosphate.</text>
</comment>
<proteinExistence type="inferred from homology"/>
<dbReference type="AlphaFoldDB" id="A0A1F5F301"/>
<evidence type="ECO:0000256" key="6">
    <source>
        <dbReference type="HAMAP-Rule" id="MF_00114"/>
    </source>
</evidence>
<dbReference type="STRING" id="1817816.A2Y64_02420"/>
<evidence type="ECO:0000256" key="4">
    <source>
        <dbReference type="ARBA" id="ARBA00023270"/>
    </source>
</evidence>
<dbReference type="GO" id="GO:0004139">
    <property type="term" value="F:deoxyribose-phosphate aldolase activity"/>
    <property type="evidence" value="ECO:0007669"/>
    <property type="project" value="UniProtKB-UniRule"/>
</dbReference>
<gene>
    <name evidence="6" type="primary">deoC</name>
    <name evidence="7" type="ORF">A2Y64_02420</name>
</gene>
<comment type="caution">
    <text evidence="7">The sequence shown here is derived from an EMBL/GenBank/DDBJ whole genome shotgun (WGS) entry which is preliminary data.</text>
</comment>
<feature type="active site" description="Proton donor/acceptor" evidence="6">
    <location>
        <position position="103"/>
    </location>
</feature>
<dbReference type="InterPro" id="IPR013785">
    <property type="entry name" value="Aldolase_TIM"/>
</dbReference>
<protein>
    <recommendedName>
        <fullName evidence="6">Deoxyribose-phosphate aldolase</fullName>
        <shortName evidence="6">DERA</shortName>
        <ecNumber evidence="6">4.1.2.4</ecNumber>
    </recommendedName>
    <alternativeName>
        <fullName evidence="6">2-deoxy-D-ribose 5-phosphate aldolase</fullName>
    </alternativeName>
    <alternativeName>
        <fullName evidence="6">Phosphodeoxyriboaldolase</fullName>
        <shortName evidence="6">Deoxyriboaldolase</shortName>
    </alternativeName>
</protein>
<evidence type="ECO:0000256" key="5">
    <source>
        <dbReference type="ARBA" id="ARBA00048791"/>
    </source>
</evidence>
<evidence type="ECO:0000256" key="3">
    <source>
        <dbReference type="ARBA" id="ARBA00023239"/>
    </source>
</evidence>
<keyword evidence="2 6" id="KW-0963">Cytoplasm</keyword>
<dbReference type="EMBL" id="MFAF01000115">
    <property type="protein sequence ID" value="OGD73724.1"/>
    <property type="molecule type" value="Genomic_DNA"/>
</dbReference>
<dbReference type="InterPro" id="IPR028581">
    <property type="entry name" value="DeoC_typeI"/>
</dbReference>
<feature type="active site" description="Proton donor/acceptor" evidence="6">
    <location>
        <position position="193"/>
    </location>
</feature>
<comment type="subcellular location">
    <subcellularLocation>
        <location evidence="6">Cytoplasm</location>
    </subcellularLocation>
</comment>
<dbReference type="Proteomes" id="UP000177187">
    <property type="component" value="Unassembled WGS sequence"/>
</dbReference>
<dbReference type="NCBIfam" id="TIGR00126">
    <property type="entry name" value="deoC"/>
    <property type="match status" value="1"/>
</dbReference>
<dbReference type="GO" id="GO:0005737">
    <property type="term" value="C:cytoplasm"/>
    <property type="evidence" value="ECO:0007669"/>
    <property type="project" value="UniProtKB-SubCell"/>
</dbReference>
<dbReference type="EC" id="4.1.2.4" evidence="6"/>
<dbReference type="HAMAP" id="MF_00114">
    <property type="entry name" value="DeoC_type1"/>
    <property type="match status" value="1"/>
</dbReference>
<dbReference type="PANTHER" id="PTHR10889:SF1">
    <property type="entry name" value="DEOXYRIBOSE-PHOSPHATE ALDOLASE"/>
    <property type="match status" value="1"/>
</dbReference>
<evidence type="ECO:0000313" key="7">
    <source>
        <dbReference type="EMBL" id="OGD73724.1"/>
    </source>
</evidence>
<evidence type="ECO:0000256" key="1">
    <source>
        <dbReference type="ARBA" id="ARBA00010936"/>
    </source>
</evidence>
<dbReference type="GO" id="GO:0009264">
    <property type="term" value="P:deoxyribonucleotide catabolic process"/>
    <property type="evidence" value="ECO:0007669"/>
    <property type="project" value="UniProtKB-UniRule"/>
</dbReference>
<comment type="catalytic activity">
    <reaction evidence="5 6">
        <text>2-deoxy-D-ribose 5-phosphate = D-glyceraldehyde 3-phosphate + acetaldehyde</text>
        <dbReference type="Rhea" id="RHEA:12821"/>
        <dbReference type="ChEBI" id="CHEBI:15343"/>
        <dbReference type="ChEBI" id="CHEBI:59776"/>
        <dbReference type="ChEBI" id="CHEBI:62877"/>
        <dbReference type="EC" id="4.1.2.4"/>
    </reaction>
</comment>
<dbReference type="InterPro" id="IPR002915">
    <property type="entry name" value="DeoC/FbaB/LacD_aldolase"/>
</dbReference>
<dbReference type="InterPro" id="IPR011343">
    <property type="entry name" value="DeoC"/>
</dbReference>
<keyword evidence="4 6" id="KW-0704">Schiff base</keyword>
<dbReference type="GO" id="GO:0016052">
    <property type="term" value="P:carbohydrate catabolic process"/>
    <property type="evidence" value="ECO:0007669"/>
    <property type="project" value="TreeGrafter"/>
</dbReference>
<feature type="active site" description="Schiff-base intermediate with acetaldehyde" evidence="6">
    <location>
        <position position="165"/>
    </location>
</feature>
<name>A0A1F5F301_9BACT</name>
<dbReference type="GO" id="GO:0006018">
    <property type="term" value="P:2-deoxyribose 1-phosphate catabolic process"/>
    <property type="evidence" value="ECO:0007669"/>
    <property type="project" value="UniProtKB-UniRule"/>
</dbReference>
<evidence type="ECO:0000256" key="2">
    <source>
        <dbReference type="ARBA" id="ARBA00022490"/>
    </source>
</evidence>
<dbReference type="SUPFAM" id="SSF51569">
    <property type="entry name" value="Aldolase"/>
    <property type="match status" value="1"/>
</dbReference>